<dbReference type="KEGG" id="hyj:FHG12_07735"/>
<evidence type="ECO:0000256" key="1">
    <source>
        <dbReference type="SAM" id="Phobius"/>
    </source>
</evidence>
<feature type="transmembrane region" description="Helical" evidence="1">
    <location>
        <begin position="139"/>
        <end position="158"/>
    </location>
</feature>
<evidence type="ECO:0000313" key="3">
    <source>
        <dbReference type="EMBL" id="QDA60007.1"/>
    </source>
</evidence>
<evidence type="ECO:0000259" key="2">
    <source>
        <dbReference type="Pfam" id="PF13231"/>
    </source>
</evidence>
<evidence type="ECO:0000313" key="4">
    <source>
        <dbReference type="Proteomes" id="UP000305398"/>
    </source>
</evidence>
<organism evidence="3 4">
    <name type="scientific">Hymenobacter jejuensis</name>
    <dbReference type="NCBI Taxonomy" id="2502781"/>
    <lineage>
        <taxon>Bacteria</taxon>
        <taxon>Pseudomonadati</taxon>
        <taxon>Bacteroidota</taxon>
        <taxon>Cytophagia</taxon>
        <taxon>Cytophagales</taxon>
        <taxon>Hymenobacteraceae</taxon>
        <taxon>Hymenobacter</taxon>
    </lineage>
</organism>
<keyword evidence="1" id="KW-0472">Membrane</keyword>
<sequence>MPTASASAQPLRRVGVPLFFGLLLLLGVWVYRDYGVSWDEANNHLNGLVGLKYVAQVLVPKLAAREALNRPWIPDIRQFPDSDHGAAFEMAVSVLGYLFTDGDSRSFYLLRHLSVFLMFVMGVWALYQLGKLRFQDWRLGLLGASLLVVSPRMFAEAFYNGKDIVYMSLFLLAIYTLARLLQRPTLMRALVHGVATAAAIDTRVQGLQLIIITFAMLALEARFTKQPVKLSGCVLVYLVATVVFVVMGWPYLWATSVPDLLTAIPKMGVYPWPMTNLYFGHLIPASRVPWHYTLVWIFITTPLPYSFAAAIGFGSWLKEAVRTRLNTLHTFSGRLDFLIVLWLLAPITFTIVFKSALYDGWRHLYFVYPALLLLAIRGLLSIGRVAKRYGQWRRLALGTLVLAGSEVVHTAVCMVQMHPHENAYFSFLPGSVAERLFERDYWGLSYRQGLEWVLANDPAPQVPISVPWYITYYNNSLILTPEQRARLLYSHRDSAHFRYFITAYRWHPQSYGDSVGHEVHAIRVGGVKILSVFKKN</sequence>
<feature type="transmembrane region" description="Helical" evidence="1">
    <location>
        <begin position="232"/>
        <end position="252"/>
    </location>
</feature>
<dbReference type="InterPro" id="IPR038731">
    <property type="entry name" value="RgtA/B/C-like"/>
</dbReference>
<keyword evidence="3" id="KW-0808">Transferase</keyword>
<feature type="domain" description="Glycosyltransferase RgtA/B/C/D-like" evidence="2">
    <location>
        <begin position="115"/>
        <end position="243"/>
    </location>
</feature>
<dbReference type="Pfam" id="PF13231">
    <property type="entry name" value="PMT_2"/>
    <property type="match status" value="1"/>
</dbReference>
<dbReference type="Proteomes" id="UP000305398">
    <property type="component" value="Chromosome"/>
</dbReference>
<keyword evidence="4" id="KW-1185">Reference proteome</keyword>
<name>A0A5B7ZYP2_9BACT</name>
<dbReference type="AlphaFoldDB" id="A0A5B7ZYP2"/>
<feature type="transmembrane region" description="Helical" evidence="1">
    <location>
        <begin position="108"/>
        <end position="127"/>
    </location>
</feature>
<dbReference type="EMBL" id="CP040896">
    <property type="protein sequence ID" value="QDA60007.1"/>
    <property type="molecule type" value="Genomic_DNA"/>
</dbReference>
<feature type="transmembrane region" description="Helical" evidence="1">
    <location>
        <begin position="337"/>
        <end position="358"/>
    </location>
</feature>
<dbReference type="GO" id="GO:0016740">
    <property type="term" value="F:transferase activity"/>
    <property type="evidence" value="ECO:0007669"/>
    <property type="project" value="UniProtKB-KW"/>
</dbReference>
<reference evidence="3 4" key="1">
    <citation type="submission" date="2019-06" db="EMBL/GenBank/DDBJ databases">
        <authorList>
            <person name="Srinivasan S."/>
        </authorList>
    </citation>
    <scope>NUCLEOTIDE SEQUENCE [LARGE SCALE GENOMIC DNA]</scope>
    <source>
        <strain evidence="3 4">17J68-5</strain>
    </source>
</reference>
<accession>A0A5B7ZYP2</accession>
<gene>
    <name evidence="3" type="ORF">FHG12_07735</name>
</gene>
<feature type="transmembrane region" description="Helical" evidence="1">
    <location>
        <begin position="294"/>
        <end position="317"/>
    </location>
</feature>
<keyword evidence="1" id="KW-0812">Transmembrane</keyword>
<feature type="transmembrane region" description="Helical" evidence="1">
    <location>
        <begin position="164"/>
        <end position="181"/>
    </location>
</feature>
<feature type="transmembrane region" description="Helical" evidence="1">
    <location>
        <begin position="12"/>
        <end position="31"/>
    </location>
</feature>
<keyword evidence="1" id="KW-1133">Transmembrane helix</keyword>
<feature type="transmembrane region" description="Helical" evidence="1">
    <location>
        <begin position="364"/>
        <end position="383"/>
    </location>
</feature>
<proteinExistence type="predicted"/>
<protein>
    <submittedName>
        <fullName evidence="3">Glycosyltransferase family 39 protein</fullName>
    </submittedName>
</protein>
<dbReference type="OrthoDB" id="2034231at2"/>